<dbReference type="PRINTS" id="PR00081">
    <property type="entry name" value="GDHRDH"/>
</dbReference>
<evidence type="ECO:0000256" key="1">
    <source>
        <dbReference type="ARBA" id="ARBA00006484"/>
    </source>
</evidence>
<sequence length="271" mass="28097">MAGASAPEGPSTTSALFDVTGRVVIVTGAARGNGAAIAAGFAAAGAHVVRVDRIDLPPLPPVEEQAPVAGPPLDLTVDLVEGRSASGVLEATLDSFGRLDVLVNNAGVSLACDDPYADSPDAEAVWDRTLAVNLEAAWRLARGAARIMAGQGSGSIINVTSLGAVRGFPGNPSYQASKAALRQLTLALARDFGKQGVRVNNLCPGYIHTAMTDASFRDPQKHAERLSHMMLDRWGMSEDLVGPCLFLASDAARYVTGIDLPVDGGWLARGL</sequence>
<dbReference type="InterPro" id="IPR002347">
    <property type="entry name" value="SDR_fam"/>
</dbReference>
<comment type="similarity">
    <text evidence="1">Belongs to the short-chain dehydrogenases/reductases (SDR) family.</text>
</comment>
<organism evidence="2 3">
    <name type="scientific">Roseibium aestuarii</name>
    <dbReference type="NCBI Taxonomy" id="2600299"/>
    <lineage>
        <taxon>Bacteria</taxon>
        <taxon>Pseudomonadati</taxon>
        <taxon>Pseudomonadota</taxon>
        <taxon>Alphaproteobacteria</taxon>
        <taxon>Hyphomicrobiales</taxon>
        <taxon>Stappiaceae</taxon>
        <taxon>Roseibium</taxon>
    </lineage>
</organism>
<dbReference type="Proteomes" id="UP001597327">
    <property type="component" value="Unassembled WGS sequence"/>
</dbReference>
<accession>A0ABW4JT18</accession>
<evidence type="ECO:0000313" key="3">
    <source>
        <dbReference type="Proteomes" id="UP001597327"/>
    </source>
</evidence>
<dbReference type="Pfam" id="PF13561">
    <property type="entry name" value="adh_short_C2"/>
    <property type="match status" value="1"/>
</dbReference>
<protein>
    <submittedName>
        <fullName evidence="2">SDR family NAD(P)-dependent oxidoreductase</fullName>
        <ecNumber evidence="2">1.1.1.-</ecNumber>
    </submittedName>
</protein>
<dbReference type="RefSeq" id="WP_149891577.1">
    <property type="nucleotide sequence ID" value="NZ_JBHUFA010000001.1"/>
</dbReference>
<evidence type="ECO:0000313" key="2">
    <source>
        <dbReference type="EMBL" id="MFD1694588.1"/>
    </source>
</evidence>
<name>A0ABW4JT18_9HYPH</name>
<keyword evidence="2" id="KW-0560">Oxidoreductase</keyword>
<dbReference type="EMBL" id="JBHUFA010000001">
    <property type="protein sequence ID" value="MFD1694588.1"/>
    <property type="molecule type" value="Genomic_DNA"/>
</dbReference>
<dbReference type="Gene3D" id="3.40.50.720">
    <property type="entry name" value="NAD(P)-binding Rossmann-like Domain"/>
    <property type="match status" value="1"/>
</dbReference>
<dbReference type="InterPro" id="IPR036291">
    <property type="entry name" value="NAD(P)-bd_dom_sf"/>
</dbReference>
<comment type="caution">
    <text evidence="2">The sequence shown here is derived from an EMBL/GenBank/DDBJ whole genome shotgun (WGS) entry which is preliminary data.</text>
</comment>
<dbReference type="PRINTS" id="PR00080">
    <property type="entry name" value="SDRFAMILY"/>
</dbReference>
<reference evidence="3" key="1">
    <citation type="journal article" date="2019" name="Int. J. Syst. Evol. Microbiol.">
        <title>The Global Catalogue of Microorganisms (GCM) 10K type strain sequencing project: providing services to taxonomists for standard genome sequencing and annotation.</title>
        <authorList>
            <consortium name="The Broad Institute Genomics Platform"/>
            <consortium name="The Broad Institute Genome Sequencing Center for Infectious Disease"/>
            <person name="Wu L."/>
            <person name="Ma J."/>
        </authorList>
    </citation>
    <scope>NUCLEOTIDE SEQUENCE [LARGE SCALE GENOMIC DNA]</scope>
    <source>
        <strain evidence="3">JCM 3369</strain>
    </source>
</reference>
<gene>
    <name evidence="2" type="ORF">ACFSC7_03610</name>
</gene>
<dbReference type="PANTHER" id="PTHR42760">
    <property type="entry name" value="SHORT-CHAIN DEHYDROGENASES/REDUCTASES FAMILY MEMBER"/>
    <property type="match status" value="1"/>
</dbReference>
<proteinExistence type="inferred from homology"/>
<dbReference type="SUPFAM" id="SSF51735">
    <property type="entry name" value="NAD(P)-binding Rossmann-fold domains"/>
    <property type="match status" value="1"/>
</dbReference>
<dbReference type="EC" id="1.1.1.-" evidence="2"/>
<dbReference type="PANTHER" id="PTHR42760:SF135">
    <property type="entry name" value="BLL7886 PROTEIN"/>
    <property type="match status" value="1"/>
</dbReference>
<dbReference type="GO" id="GO:0016491">
    <property type="term" value="F:oxidoreductase activity"/>
    <property type="evidence" value="ECO:0007669"/>
    <property type="project" value="UniProtKB-KW"/>
</dbReference>
<keyword evidence="3" id="KW-1185">Reference proteome</keyword>